<dbReference type="InterPro" id="IPR021109">
    <property type="entry name" value="Peptidase_aspartic_dom_sf"/>
</dbReference>
<keyword evidence="4" id="KW-0378">Hydrolase</keyword>
<feature type="region of interest" description="Disordered" evidence="6">
    <location>
        <begin position="86"/>
        <end position="108"/>
    </location>
</feature>
<keyword evidence="5" id="KW-0862">Zinc</keyword>
<dbReference type="Gene3D" id="2.40.70.10">
    <property type="entry name" value="Acid Proteases"/>
    <property type="match status" value="1"/>
</dbReference>
<dbReference type="SMART" id="SM00343">
    <property type="entry name" value="ZnF_C2HC"/>
    <property type="match status" value="1"/>
</dbReference>
<organism evidence="8 9">
    <name type="scientific">Trichuris muris</name>
    <name type="common">Mouse whipworm</name>
    <dbReference type="NCBI Taxonomy" id="70415"/>
    <lineage>
        <taxon>Eukaryota</taxon>
        <taxon>Metazoa</taxon>
        <taxon>Ecdysozoa</taxon>
        <taxon>Nematoda</taxon>
        <taxon>Enoplea</taxon>
        <taxon>Dorylaimia</taxon>
        <taxon>Trichinellida</taxon>
        <taxon>Trichuridae</taxon>
        <taxon>Trichuris</taxon>
    </lineage>
</organism>
<dbReference type="GO" id="GO:0004519">
    <property type="term" value="F:endonuclease activity"/>
    <property type="evidence" value="ECO:0007669"/>
    <property type="project" value="UniProtKB-KW"/>
</dbReference>
<dbReference type="AlphaFoldDB" id="A0A5S6QYL5"/>
<accession>A0A5S6QYL5</accession>
<evidence type="ECO:0000256" key="3">
    <source>
        <dbReference type="ARBA" id="ARBA00022722"/>
    </source>
</evidence>
<dbReference type="InterPro" id="IPR050951">
    <property type="entry name" value="Retrovirus_Pol_polyprotein"/>
</dbReference>
<keyword evidence="2" id="KW-0548">Nucleotidyltransferase</keyword>
<dbReference type="InterPro" id="IPR001878">
    <property type="entry name" value="Znf_CCHC"/>
</dbReference>
<feature type="domain" description="CCHC-type" evidence="7">
    <location>
        <begin position="64"/>
        <end position="79"/>
    </location>
</feature>
<keyword evidence="1" id="KW-0808">Transferase</keyword>
<keyword evidence="5" id="KW-0479">Metal-binding</keyword>
<keyword evidence="5" id="KW-0863">Zinc-finger</keyword>
<keyword evidence="4" id="KW-0255">Endonuclease</keyword>
<dbReference type="GO" id="GO:0003676">
    <property type="term" value="F:nucleic acid binding"/>
    <property type="evidence" value="ECO:0007669"/>
    <property type="project" value="InterPro"/>
</dbReference>
<evidence type="ECO:0000313" key="8">
    <source>
        <dbReference type="Proteomes" id="UP000046395"/>
    </source>
</evidence>
<dbReference type="WBParaSite" id="TMUE_3000012184.1">
    <property type="protein sequence ID" value="TMUE_3000012184.1"/>
    <property type="gene ID" value="WBGene00301490"/>
</dbReference>
<dbReference type="PANTHER" id="PTHR37984">
    <property type="entry name" value="PROTEIN CBG26694"/>
    <property type="match status" value="1"/>
</dbReference>
<evidence type="ECO:0000256" key="6">
    <source>
        <dbReference type="SAM" id="MobiDB-lite"/>
    </source>
</evidence>
<evidence type="ECO:0000256" key="4">
    <source>
        <dbReference type="ARBA" id="ARBA00022759"/>
    </source>
</evidence>
<dbReference type="PROSITE" id="PS50158">
    <property type="entry name" value="ZF_CCHC"/>
    <property type="match status" value="1"/>
</dbReference>
<evidence type="ECO:0000256" key="1">
    <source>
        <dbReference type="ARBA" id="ARBA00022679"/>
    </source>
</evidence>
<evidence type="ECO:0000259" key="7">
    <source>
        <dbReference type="PROSITE" id="PS50158"/>
    </source>
</evidence>
<dbReference type="SUPFAM" id="SSF50630">
    <property type="entry name" value="Acid proteases"/>
    <property type="match status" value="1"/>
</dbReference>
<dbReference type="PANTHER" id="PTHR37984:SF5">
    <property type="entry name" value="PROTEIN NYNRIN-LIKE"/>
    <property type="match status" value="1"/>
</dbReference>
<reference evidence="9" key="1">
    <citation type="submission" date="2019-12" db="UniProtKB">
        <authorList>
            <consortium name="WormBaseParasite"/>
        </authorList>
    </citation>
    <scope>IDENTIFICATION</scope>
</reference>
<evidence type="ECO:0000313" key="9">
    <source>
        <dbReference type="WBParaSite" id="TMUE_3000012184.1"/>
    </source>
</evidence>
<proteinExistence type="predicted"/>
<sequence length="326" mass="36803">MAMAYNDSLEAFDVSSGIDGWEDWIERLGFFAEVNNVPQTRLLRLLFAYCGPALHIVWQRGSQCYRCRKLGHVSKVCRSTLTEPAKYNQPYNPSSHPTGKRGQRKVHAVAHGPPKSYLQTSESEDDSSIDNNKIGALKINATTIGQAMVEPAITIPVLVNGPQVKFEIDSGSALTLINEKLFHRLWNGYLPILRKLKVNIRTWSRESMTVLGSFRAKVQYRDISQELDVFVLRNGGQPLLGGAWFRPLNITLSIPIYQAHAISESTACRWDGWKMLVDKYADVFQPGLEQYVGLPIQIELVPGARPRFFKCRQAPFALVDRVKEEI</sequence>
<protein>
    <submittedName>
        <fullName evidence="9">CCHC-type domain-containing protein</fullName>
    </submittedName>
</protein>
<feature type="compositionally biased region" description="Basic residues" evidence="6">
    <location>
        <begin position="98"/>
        <end position="108"/>
    </location>
</feature>
<dbReference type="Proteomes" id="UP000046395">
    <property type="component" value="Unassembled WGS sequence"/>
</dbReference>
<dbReference type="GO" id="GO:0008270">
    <property type="term" value="F:zinc ion binding"/>
    <property type="evidence" value="ECO:0007669"/>
    <property type="project" value="UniProtKB-KW"/>
</dbReference>
<keyword evidence="8" id="KW-1185">Reference proteome</keyword>
<dbReference type="GO" id="GO:0016779">
    <property type="term" value="F:nucleotidyltransferase activity"/>
    <property type="evidence" value="ECO:0007669"/>
    <property type="project" value="UniProtKB-KW"/>
</dbReference>
<evidence type="ECO:0000256" key="2">
    <source>
        <dbReference type="ARBA" id="ARBA00022695"/>
    </source>
</evidence>
<dbReference type="STRING" id="70415.A0A5S6QYL5"/>
<evidence type="ECO:0000256" key="5">
    <source>
        <dbReference type="PROSITE-ProRule" id="PRU00047"/>
    </source>
</evidence>
<keyword evidence="3" id="KW-0540">Nuclease</keyword>
<name>A0A5S6QYL5_TRIMR</name>